<organism evidence="8 9">
    <name type="scientific">Cytospora paraplurivora</name>
    <dbReference type="NCBI Taxonomy" id="2898453"/>
    <lineage>
        <taxon>Eukaryota</taxon>
        <taxon>Fungi</taxon>
        <taxon>Dikarya</taxon>
        <taxon>Ascomycota</taxon>
        <taxon>Pezizomycotina</taxon>
        <taxon>Sordariomycetes</taxon>
        <taxon>Sordariomycetidae</taxon>
        <taxon>Diaporthales</taxon>
        <taxon>Cytosporaceae</taxon>
        <taxon>Cytospora</taxon>
    </lineage>
</organism>
<evidence type="ECO:0000313" key="8">
    <source>
        <dbReference type="EMBL" id="KAK7736293.1"/>
    </source>
</evidence>
<feature type="compositionally biased region" description="Basic and acidic residues" evidence="5">
    <location>
        <begin position="500"/>
        <end position="513"/>
    </location>
</feature>
<proteinExistence type="inferred from homology"/>
<dbReference type="InterPro" id="IPR017441">
    <property type="entry name" value="Protein_kinase_ATP_BS"/>
</dbReference>
<evidence type="ECO:0000256" key="3">
    <source>
        <dbReference type="ARBA" id="ARBA00022840"/>
    </source>
</evidence>
<feature type="domain" description="FHA" evidence="6">
    <location>
        <begin position="36"/>
        <end position="94"/>
    </location>
</feature>
<dbReference type="Pfam" id="PF00498">
    <property type="entry name" value="FHA"/>
    <property type="match status" value="1"/>
</dbReference>
<dbReference type="InterPro" id="IPR011009">
    <property type="entry name" value="Kinase-like_dom_sf"/>
</dbReference>
<evidence type="ECO:0000259" key="6">
    <source>
        <dbReference type="PROSITE" id="PS50006"/>
    </source>
</evidence>
<dbReference type="SMART" id="SM00220">
    <property type="entry name" value="S_TKc"/>
    <property type="match status" value="1"/>
</dbReference>
<sequence length="602" mass="68222">MAPNDVDQVDLGEVVAAIEVEIKDTQGGPSQSHTIFKIGRDPDNNDLIINDLAVSRNHIEFYSVIFDDTAHHPAMVYVRDRQSNNGTLVNGEPISKGGGSITPARLLQNGDTITIPPNVTCHFIQTMTPRETLGSFQSEEVKVFGDRFTITDRTIGNGASARVHLAIDRKTGEQLACKVYDLYSTEKAGQKDSIRRLMQETSVRCQMEHVSIAWTASNRDLADMVQPNIAAFRGAYKSRSTLYVFEDLATGGDLFSLMVRVRHFTESDVRWMVRQVVHAVAYMHEKGVVHRDLKLENILCAICPRPGHRLVVTDFGHLGLVGHDRMNSIVGTAGWQAPEMLRPRNQHGAPVDIWSIGVLATQLLAGDSKVKALGAADTARRPTCEMKEPAHQLKMIFEELSEIRTEKICEDAKDFIRRCFHHNPKKRMTAAEAVTHPWLCKPDEDLKLFLQREAETTADWNRREVLEKVVKQLPDLRQLNTNGSPYFTSKENGPGLHATRRTEERKKSMDDKKSKRKRSRVRDISMVPPYQGLERRLRPRNKVSSRDVQKQVLKTLAETGKMFIPRYARDQDSRGDERANKRIRTEDQERDSDERACKRSKA</sequence>
<dbReference type="InterPro" id="IPR008271">
    <property type="entry name" value="Ser/Thr_kinase_AS"/>
</dbReference>
<dbReference type="GO" id="GO:0004672">
    <property type="term" value="F:protein kinase activity"/>
    <property type="evidence" value="ECO:0007669"/>
    <property type="project" value="InterPro"/>
</dbReference>
<dbReference type="CDD" id="cd22670">
    <property type="entry name" value="FHA_MEK1-like"/>
    <property type="match status" value="1"/>
</dbReference>
<accession>A0AAN9YDF3</accession>
<dbReference type="Gene3D" id="2.60.200.20">
    <property type="match status" value="1"/>
</dbReference>
<dbReference type="EMBL" id="JAJSPL020000034">
    <property type="protein sequence ID" value="KAK7736293.1"/>
    <property type="molecule type" value="Genomic_DNA"/>
</dbReference>
<dbReference type="SUPFAM" id="SSF49879">
    <property type="entry name" value="SMAD/FHA domain"/>
    <property type="match status" value="1"/>
</dbReference>
<feature type="domain" description="Protein kinase" evidence="7">
    <location>
        <begin position="149"/>
        <end position="439"/>
    </location>
</feature>
<name>A0AAN9YDF3_9PEZI</name>
<gene>
    <name evidence="8" type="ORF">SLS53_007128</name>
</gene>
<feature type="binding site" evidence="4">
    <location>
        <position position="178"/>
    </location>
    <ligand>
        <name>ATP</name>
        <dbReference type="ChEBI" id="CHEBI:30616"/>
    </ligand>
</feature>
<dbReference type="SMART" id="SM00240">
    <property type="entry name" value="FHA"/>
    <property type="match status" value="1"/>
</dbReference>
<keyword evidence="2 4" id="KW-0547">Nucleotide-binding</keyword>
<comment type="caution">
    <text evidence="8">The sequence shown here is derived from an EMBL/GenBank/DDBJ whole genome shotgun (WGS) entry which is preliminary data.</text>
</comment>
<feature type="region of interest" description="Disordered" evidence="5">
    <location>
        <begin position="478"/>
        <end position="602"/>
    </location>
</feature>
<evidence type="ECO:0000256" key="5">
    <source>
        <dbReference type="SAM" id="MobiDB-lite"/>
    </source>
</evidence>
<dbReference type="GO" id="GO:0005524">
    <property type="term" value="F:ATP binding"/>
    <property type="evidence" value="ECO:0007669"/>
    <property type="project" value="UniProtKB-UniRule"/>
</dbReference>
<reference evidence="8 9" key="1">
    <citation type="journal article" date="2023" name="PLoS ONE">
        <title>Cytospora paraplurivora sp. nov. isolated from orchards with fruit tree decline syndrome in Ontario, Canada.</title>
        <authorList>
            <person name="Ilyukhin E."/>
            <person name="Nguyen H.D.T."/>
            <person name="Castle A.J."/>
            <person name="Ellouze W."/>
        </authorList>
    </citation>
    <scope>NUCLEOTIDE SEQUENCE [LARGE SCALE GENOMIC DNA]</scope>
    <source>
        <strain evidence="8 9">FDS-564</strain>
    </source>
</reference>
<evidence type="ECO:0000256" key="4">
    <source>
        <dbReference type="PROSITE-ProRule" id="PRU10141"/>
    </source>
</evidence>
<dbReference type="AlphaFoldDB" id="A0AAN9YDF3"/>
<dbReference type="Gene3D" id="3.30.200.20">
    <property type="entry name" value="Phosphorylase Kinase, domain 1"/>
    <property type="match status" value="1"/>
</dbReference>
<keyword evidence="9" id="KW-1185">Reference proteome</keyword>
<evidence type="ECO:0000313" key="9">
    <source>
        <dbReference type="Proteomes" id="UP001320245"/>
    </source>
</evidence>
<comment type="similarity">
    <text evidence="1">Belongs to the protein kinase superfamily. CAMK Ser/Thr protein kinase family. CHEK2 subfamily.</text>
</comment>
<dbReference type="PROSITE" id="PS00108">
    <property type="entry name" value="PROTEIN_KINASE_ST"/>
    <property type="match status" value="1"/>
</dbReference>
<protein>
    <submittedName>
        <fullName evidence="8">Uncharacterized protein</fullName>
    </submittedName>
</protein>
<dbReference type="Pfam" id="PF00069">
    <property type="entry name" value="Pkinase"/>
    <property type="match status" value="1"/>
</dbReference>
<dbReference type="PROSITE" id="PS00107">
    <property type="entry name" value="PROTEIN_KINASE_ATP"/>
    <property type="match status" value="1"/>
</dbReference>
<dbReference type="Proteomes" id="UP001320245">
    <property type="component" value="Unassembled WGS sequence"/>
</dbReference>
<feature type="compositionally biased region" description="Basic and acidic residues" evidence="5">
    <location>
        <begin position="567"/>
        <end position="602"/>
    </location>
</feature>
<evidence type="ECO:0000256" key="1">
    <source>
        <dbReference type="ARBA" id="ARBA00005575"/>
    </source>
</evidence>
<keyword evidence="3 4" id="KW-0067">ATP-binding</keyword>
<dbReference type="InterPro" id="IPR000253">
    <property type="entry name" value="FHA_dom"/>
</dbReference>
<dbReference type="PROSITE" id="PS50006">
    <property type="entry name" value="FHA_DOMAIN"/>
    <property type="match status" value="1"/>
</dbReference>
<dbReference type="PANTHER" id="PTHR24347">
    <property type="entry name" value="SERINE/THREONINE-PROTEIN KINASE"/>
    <property type="match status" value="1"/>
</dbReference>
<dbReference type="InterPro" id="IPR000719">
    <property type="entry name" value="Prot_kinase_dom"/>
</dbReference>
<dbReference type="SUPFAM" id="SSF56112">
    <property type="entry name" value="Protein kinase-like (PK-like)"/>
    <property type="match status" value="1"/>
</dbReference>
<evidence type="ECO:0000256" key="2">
    <source>
        <dbReference type="ARBA" id="ARBA00022741"/>
    </source>
</evidence>
<feature type="compositionally biased region" description="Polar residues" evidence="5">
    <location>
        <begin position="478"/>
        <end position="491"/>
    </location>
</feature>
<dbReference type="InterPro" id="IPR008984">
    <property type="entry name" value="SMAD_FHA_dom_sf"/>
</dbReference>
<dbReference type="PROSITE" id="PS50011">
    <property type="entry name" value="PROTEIN_KINASE_DOM"/>
    <property type="match status" value="1"/>
</dbReference>
<dbReference type="Gene3D" id="1.10.510.10">
    <property type="entry name" value="Transferase(Phosphotransferase) domain 1"/>
    <property type="match status" value="1"/>
</dbReference>
<evidence type="ECO:0000259" key="7">
    <source>
        <dbReference type="PROSITE" id="PS50011"/>
    </source>
</evidence>